<dbReference type="OMA" id="RCAGQGY"/>
<dbReference type="OrthoDB" id="4509550at2759"/>
<gene>
    <name evidence="1" type="ORF">ACLA_049150</name>
</gene>
<dbReference type="AlphaFoldDB" id="A1CHT8"/>
<dbReference type="GeneID" id="4704028"/>
<dbReference type="RefSeq" id="XP_001271869.1">
    <property type="nucleotide sequence ID" value="XM_001271868.1"/>
</dbReference>
<name>A1CHT8_ASPCL</name>
<evidence type="ECO:0000313" key="1">
    <source>
        <dbReference type="EMBL" id="EAW10443.1"/>
    </source>
</evidence>
<dbReference type="KEGG" id="act:ACLA_049150"/>
<organism evidence="1 2">
    <name type="scientific">Aspergillus clavatus (strain ATCC 1007 / CBS 513.65 / DSM 816 / NCTC 3887 / NRRL 1 / QM 1276 / 107)</name>
    <dbReference type="NCBI Taxonomy" id="344612"/>
    <lineage>
        <taxon>Eukaryota</taxon>
        <taxon>Fungi</taxon>
        <taxon>Dikarya</taxon>
        <taxon>Ascomycota</taxon>
        <taxon>Pezizomycotina</taxon>
        <taxon>Eurotiomycetes</taxon>
        <taxon>Eurotiomycetidae</taxon>
        <taxon>Eurotiales</taxon>
        <taxon>Aspergillaceae</taxon>
        <taxon>Aspergillus</taxon>
        <taxon>Aspergillus subgen. Fumigati</taxon>
    </lineage>
</organism>
<sequence>MSEFSIKVKKIFDLKGLRQRLSDSGWVLAAKEDLYDHYNFPTARCAGQGYEDYYNFPRARAAGEGCGRRP</sequence>
<dbReference type="VEuPathDB" id="FungiDB:ACLA_049150"/>
<proteinExistence type="predicted"/>
<reference evidence="1 2" key="1">
    <citation type="journal article" date="2008" name="PLoS Genet.">
        <title>Genomic islands in the pathogenic filamentous fungus Aspergillus fumigatus.</title>
        <authorList>
            <person name="Fedorova N.D."/>
            <person name="Khaldi N."/>
            <person name="Joardar V.S."/>
            <person name="Maiti R."/>
            <person name="Amedeo P."/>
            <person name="Anderson M.J."/>
            <person name="Crabtree J."/>
            <person name="Silva J.C."/>
            <person name="Badger J.H."/>
            <person name="Albarraq A."/>
            <person name="Angiuoli S."/>
            <person name="Bussey H."/>
            <person name="Bowyer P."/>
            <person name="Cotty P.J."/>
            <person name="Dyer P.S."/>
            <person name="Egan A."/>
            <person name="Galens K."/>
            <person name="Fraser-Liggett C.M."/>
            <person name="Haas B.J."/>
            <person name="Inman J.M."/>
            <person name="Kent R."/>
            <person name="Lemieux S."/>
            <person name="Malavazi I."/>
            <person name="Orvis J."/>
            <person name="Roemer T."/>
            <person name="Ronning C.M."/>
            <person name="Sundaram J.P."/>
            <person name="Sutton G."/>
            <person name="Turner G."/>
            <person name="Venter J.C."/>
            <person name="White O.R."/>
            <person name="Whitty B.R."/>
            <person name="Youngman P."/>
            <person name="Wolfe K.H."/>
            <person name="Goldman G.H."/>
            <person name="Wortman J.R."/>
            <person name="Jiang B."/>
            <person name="Denning D.W."/>
            <person name="Nierman W.C."/>
        </authorList>
    </citation>
    <scope>NUCLEOTIDE SEQUENCE [LARGE SCALE GENOMIC DNA]</scope>
    <source>
        <strain evidence="2">ATCC 1007 / CBS 513.65 / DSM 816 / NCTC 3887 / NRRL 1</strain>
    </source>
</reference>
<keyword evidence="2" id="KW-1185">Reference proteome</keyword>
<protein>
    <submittedName>
        <fullName evidence="1">Uncharacterized protein</fullName>
    </submittedName>
</protein>
<dbReference type="EMBL" id="DS027054">
    <property type="protein sequence ID" value="EAW10443.1"/>
    <property type="molecule type" value="Genomic_DNA"/>
</dbReference>
<evidence type="ECO:0000313" key="2">
    <source>
        <dbReference type="Proteomes" id="UP000006701"/>
    </source>
</evidence>
<accession>A1CHT8</accession>
<dbReference type="Proteomes" id="UP000006701">
    <property type="component" value="Unassembled WGS sequence"/>
</dbReference>
<dbReference type="HOGENOM" id="CLU_2793517_0_0_1"/>